<organism evidence="6 7">
    <name type="scientific">Candidatus Chisholmbacteria bacterium RIFCSPHIGHO2_01_FULL_48_12</name>
    <dbReference type="NCBI Taxonomy" id="1797589"/>
    <lineage>
        <taxon>Bacteria</taxon>
        <taxon>Candidatus Chisholmiibacteriota</taxon>
    </lineage>
</organism>
<feature type="transmembrane region" description="Helical" evidence="5">
    <location>
        <begin position="12"/>
        <end position="38"/>
    </location>
</feature>
<evidence type="ECO:0000256" key="1">
    <source>
        <dbReference type="ARBA" id="ARBA00004127"/>
    </source>
</evidence>
<dbReference type="AlphaFoldDB" id="A0A1G1VK58"/>
<gene>
    <name evidence="6" type="ORF">A2784_01530</name>
</gene>
<dbReference type="GO" id="GO:0005384">
    <property type="term" value="F:manganese ion transmembrane transporter activity"/>
    <property type="evidence" value="ECO:0007669"/>
    <property type="project" value="InterPro"/>
</dbReference>
<evidence type="ECO:0000256" key="2">
    <source>
        <dbReference type="ARBA" id="ARBA00022692"/>
    </source>
</evidence>
<evidence type="ECO:0000256" key="5">
    <source>
        <dbReference type="SAM" id="Phobius"/>
    </source>
</evidence>
<evidence type="ECO:0000313" key="6">
    <source>
        <dbReference type="EMBL" id="OGY15799.1"/>
    </source>
</evidence>
<sequence>MRDLVYGANDGIITTFAVVAGVAGASLSSTVVLILGFANLLADGLAMAIGNYLGTKSEAAYIAAERAMETWEIDHLPQEETAEIRAIYRKKGFTGKDLDRTVAVITADKQRWVNEMMVSELHLIPELDAHPAKKGLATFLAFTTAGFMPLTPYILGTPSFAGSAVMTGVTLFFVGSLRSLITRRHWFSSGLEMLFVGAIAATVAYFIGFAISIASQTPSA</sequence>
<feature type="transmembrane region" description="Helical" evidence="5">
    <location>
        <begin position="193"/>
        <end position="214"/>
    </location>
</feature>
<evidence type="ECO:0008006" key="8">
    <source>
        <dbReference type="Google" id="ProtNLM"/>
    </source>
</evidence>
<evidence type="ECO:0000256" key="3">
    <source>
        <dbReference type="ARBA" id="ARBA00022989"/>
    </source>
</evidence>
<dbReference type="GO" id="GO:0030026">
    <property type="term" value="P:intracellular manganese ion homeostasis"/>
    <property type="evidence" value="ECO:0007669"/>
    <property type="project" value="InterPro"/>
</dbReference>
<proteinExistence type="predicted"/>
<evidence type="ECO:0000256" key="4">
    <source>
        <dbReference type="ARBA" id="ARBA00023136"/>
    </source>
</evidence>
<reference evidence="6 7" key="1">
    <citation type="journal article" date="2016" name="Nat. Commun.">
        <title>Thousands of microbial genomes shed light on interconnected biogeochemical processes in an aquifer system.</title>
        <authorList>
            <person name="Anantharaman K."/>
            <person name="Brown C.T."/>
            <person name="Hug L.A."/>
            <person name="Sharon I."/>
            <person name="Castelle C.J."/>
            <person name="Probst A.J."/>
            <person name="Thomas B.C."/>
            <person name="Singh A."/>
            <person name="Wilkins M.J."/>
            <person name="Karaoz U."/>
            <person name="Brodie E.L."/>
            <person name="Williams K.H."/>
            <person name="Hubbard S.S."/>
            <person name="Banfield J.F."/>
        </authorList>
    </citation>
    <scope>NUCLEOTIDE SEQUENCE [LARGE SCALE GENOMIC DNA]</scope>
</reference>
<dbReference type="Pfam" id="PF01988">
    <property type="entry name" value="VIT1"/>
    <property type="match status" value="1"/>
</dbReference>
<dbReference type="PANTHER" id="PTHR31851">
    <property type="entry name" value="FE(2+)/MN(2+) TRANSPORTER PCL1"/>
    <property type="match status" value="1"/>
</dbReference>
<protein>
    <recommendedName>
        <fullName evidence="8">GMP synthase</fullName>
    </recommendedName>
</protein>
<keyword evidence="3 5" id="KW-1133">Transmembrane helix</keyword>
<evidence type="ECO:0000313" key="7">
    <source>
        <dbReference type="Proteomes" id="UP000177324"/>
    </source>
</evidence>
<accession>A0A1G1VK58</accession>
<keyword evidence="2 5" id="KW-0812">Transmembrane</keyword>
<dbReference type="GO" id="GO:0012505">
    <property type="term" value="C:endomembrane system"/>
    <property type="evidence" value="ECO:0007669"/>
    <property type="project" value="UniProtKB-SubCell"/>
</dbReference>
<dbReference type="Proteomes" id="UP000177324">
    <property type="component" value="Unassembled WGS sequence"/>
</dbReference>
<name>A0A1G1VK58_9BACT</name>
<dbReference type="STRING" id="1797589.A2784_01530"/>
<dbReference type="EMBL" id="MHCH01000060">
    <property type="protein sequence ID" value="OGY15799.1"/>
    <property type="molecule type" value="Genomic_DNA"/>
</dbReference>
<keyword evidence="4 5" id="KW-0472">Membrane</keyword>
<feature type="transmembrane region" description="Helical" evidence="5">
    <location>
        <begin position="136"/>
        <end position="155"/>
    </location>
</feature>
<comment type="caution">
    <text evidence="6">The sequence shown here is derived from an EMBL/GenBank/DDBJ whole genome shotgun (WGS) entry which is preliminary data.</text>
</comment>
<comment type="subcellular location">
    <subcellularLocation>
        <location evidence="1">Endomembrane system</location>
        <topology evidence="1">Multi-pass membrane protein</topology>
    </subcellularLocation>
</comment>
<feature type="transmembrane region" description="Helical" evidence="5">
    <location>
        <begin position="161"/>
        <end position="181"/>
    </location>
</feature>
<dbReference type="InterPro" id="IPR008217">
    <property type="entry name" value="Ccc1_fam"/>
</dbReference>